<organism evidence="9 10">
    <name type="scientific">Paenibacillus mucilaginosus 3016</name>
    <dbReference type="NCBI Taxonomy" id="1116391"/>
    <lineage>
        <taxon>Bacteria</taxon>
        <taxon>Bacillati</taxon>
        <taxon>Bacillota</taxon>
        <taxon>Bacilli</taxon>
        <taxon>Bacillales</taxon>
        <taxon>Paenibacillaceae</taxon>
        <taxon>Paenibacillus</taxon>
    </lineage>
</organism>
<dbReference type="GO" id="GO:0016020">
    <property type="term" value="C:membrane"/>
    <property type="evidence" value="ECO:0007669"/>
    <property type="project" value="UniProtKB-SubCell"/>
</dbReference>
<keyword evidence="3" id="KW-0813">Transport</keyword>
<feature type="transmembrane region" description="Helical" evidence="8">
    <location>
        <begin position="42"/>
        <end position="61"/>
    </location>
</feature>
<feature type="transmembrane region" description="Helical" evidence="8">
    <location>
        <begin position="82"/>
        <end position="105"/>
    </location>
</feature>
<feature type="transmembrane region" description="Helical" evidence="8">
    <location>
        <begin position="308"/>
        <end position="325"/>
    </location>
</feature>
<reference evidence="9 10" key="1">
    <citation type="journal article" date="2012" name="J. Bacteriol.">
        <title>Complete Genome Sequence of Paenibacillus mucilaginosus 3016, a Bacterium Functional as Microbial Fertilizer.</title>
        <authorList>
            <person name="Ma M."/>
            <person name="Wang Z."/>
            <person name="Li L."/>
            <person name="Jiang X."/>
            <person name="Guan D."/>
            <person name="Cao F."/>
            <person name="Chen H."/>
            <person name="Wang X."/>
            <person name="Shen D."/>
            <person name="Du B."/>
            <person name="Li J."/>
        </authorList>
    </citation>
    <scope>NUCLEOTIDE SEQUENCE [LARGE SCALE GENOMIC DNA]</scope>
    <source>
        <strain evidence="9 10">3016</strain>
    </source>
</reference>
<keyword evidence="5 8" id="KW-0812">Transmembrane</keyword>
<evidence type="ECO:0000256" key="2">
    <source>
        <dbReference type="ARBA" id="ARBA00007998"/>
    </source>
</evidence>
<dbReference type="Pfam" id="PF03845">
    <property type="entry name" value="Spore_permease"/>
    <property type="match status" value="1"/>
</dbReference>
<feature type="transmembrane region" description="Helical" evidence="8">
    <location>
        <begin position="117"/>
        <end position="134"/>
    </location>
</feature>
<accession>H6NCR0</accession>
<comment type="subcellular location">
    <subcellularLocation>
        <location evidence="1">Membrane</location>
        <topology evidence="1">Multi-pass membrane protein</topology>
    </subcellularLocation>
</comment>
<feature type="transmembrane region" description="Helical" evidence="8">
    <location>
        <begin position="215"/>
        <end position="239"/>
    </location>
</feature>
<keyword evidence="7 8" id="KW-0472">Membrane</keyword>
<evidence type="ECO:0000256" key="7">
    <source>
        <dbReference type="ARBA" id="ARBA00023136"/>
    </source>
</evidence>
<feature type="transmembrane region" description="Helical" evidence="8">
    <location>
        <begin position="141"/>
        <end position="164"/>
    </location>
</feature>
<feature type="transmembrane region" description="Helical" evidence="8">
    <location>
        <begin position="340"/>
        <end position="358"/>
    </location>
</feature>
<evidence type="ECO:0000256" key="1">
    <source>
        <dbReference type="ARBA" id="ARBA00004141"/>
    </source>
</evidence>
<evidence type="ECO:0000256" key="3">
    <source>
        <dbReference type="ARBA" id="ARBA00022448"/>
    </source>
</evidence>
<dbReference type="HOGENOM" id="CLU_047547_0_1_9"/>
<dbReference type="NCBIfam" id="TIGR00912">
    <property type="entry name" value="2A0309"/>
    <property type="match status" value="1"/>
</dbReference>
<dbReference type="PANTHER" id="PTHR34975">
    <property type="entry name" value="SPORE GERMINATION PROTEIN A2"/>
    <property type="match status" value="1"/>
</dbReference>
<gene>
    <name evidence="9" type="ORF">PM3016_2093</name>
</gene>
<feature type="transmembrane region" description="Helical" evidence="8">
    <location>
        <begin position="270"/>
        <end position="296"/>
    </location>
</feature>
<dbReference type="KEGG" id="pmq:PM3016_2093"/>
<dbReference type="Gene3D" id="1.20.1740.10">
    <property type="entry name" value="Amino acid/polyamine transporter I"/>
    <property type="match status" value="1"/>
</dbReference>
<feature type="transmembrane region" description="Helical" evidence="8">
    <location>
        <begin position="176"/>
        <end position="195"/>
    </location>
</feature>
<evidence type="ECO:0000313" key="10">
    <source>
        <dbReference type="Proteomes" id="UP000007523"/>
    </source>
</evidence>
<dbReference type="RefSeq" id="WP_014369418.1">
    <property type="nucleotide sequence ID" value="NC_016935.1"/>
</dbReference>
<feature type="transmembrane region" description="Helical" evidence="8">
    <location>
        <begin position="12"/>
        <end position="30"/>
    </location>
</feature>
<dbReference type="Proteomes" id="UP000007523">
    <property type="component" value="Chromosome"/>
</dbReference>
<dbReference type="GO" id="GO:0009847">
    <property type="term" value="P:spore germination"/>
    <property type="evidence" value="ECO:0007669"/>
    <property type="project" value="InterPro"/>
</dbReference>
<keyword evidence="10" id="KW-1185">Reference proteome</keyword>
<sequence length="365" mass="41150">MIHLKEISIKQLICLVIFTQVGAKVLTIPYEESRNSGYDSWMSVLLGGVIAQLVILIVYLLGKRYEDRPFPQYVTEITGKPLGLLLNVLFALYFIESSLMVLVTYANFINRWVLFKTPWFVIIALMAATAAYIASSSLRSIAVITETCILMFTICFVIVCISGLGKGDWLHFAPVGSHGLGPIIKDAIPAFWAYAGYERLLYFSPFVKRHSNKEILIGMSIANGFTTFFYVLISAIVLYNFSEPQLDLVTEPMVFILRQFKWPMVQNLDILFMVIWLSMTLVTIYVYLFMSARFLASTLGRKLGNHALLVWILAFVCFAIGVWFSDRQTLLEFADYHNKASTLIIAGVPTILLLVSLARGKAGIR</sequence>
<evidence type="ECO:0000313" key="9">
    <source>
        <dbReference type="EMBL" id="AFC28989.1"/>
    </source>
</evidence>
<dbReference type="STRING" id="1116391.PM3016_2093"/>
<evidence type="ECO:0000256" key="8">
    <source>
        <dbReference type="SAM" id="Phobius"/>
    </source>
</evidence>
<keyword evidence="6 8" id="KW-1133">Transmembrane helix</keyword>
<dbReference type="AlphaFoldDB" id="H6NCR0"/>
<evidence type="ECO:0000256" key="5">
    <source>
        <dbReference type="ARBA" id="ARBA00022692"/>
    </source>
</evidence>
<evidence type="ECO:0000256" key="4">
    <source>
        <dbReference type="ARBA" id="ARBA00022544"/>
    </source>
</evidence>
<proteinExistence type="inferred from homology"/>
<dbReference type="PANTHER" id="PTHR34975:SF2">
    <property type="entry name" value="SPORE GERMINATION PROTEIN A2"/>
    <property type="match status" value="1"/>
</dbReference>
<comment type="similarity">
    <text evidence="2">Belongs to the amino acid-polyamine-organocation (APC) superfamily. Spore germination protein (SGP) (TC 2.A.3.9) family.</text>
</comment>
<evidence type="ECO:0000256" key="6">
    <source>
        <dbReference type="ARBA" id="ARBA00022989"/>
    </source>
</evidence>
<keyword evidence="4" id="KW-0309">Germination</keyword>
<name>H6NCR0_9BACL</name>
<dbReference type="EMBL" id="CP003235">
    <property type="protein sequence ID" value="AFC28989.1"/>
    <property type="molecule type" value="Genomic_DNA"/>
</dbReference>
<dbReference type="InterPro" id="IPR004761">
    <property type="entry name" value="Spore_GerAB"/>
</dbReference>
<protein>
    <submittedName>
        <fullName evidence="9">Spore germination protein</fullName>
    </submittedName>
</protein>